<evidence type="ECO:0000313" key="3">
    <source>
        <dbReference type="Proteomes" id="UP000037193"/>
    </source>
</evidence>
<gene>
    <name evidence="2" type="ORF">BBM1128_02045</name>
</gene>
<dbReference type="PATRIC" id="fig|1365965.3.peg.411"/>
<dbReference type="RefSeq" id="WP_052789128.1">
    <property type="nucleotide sequence ID" value="NZ_AVQD01000003.1"/>
</dbReference>
<organism evidence="2 3">
    <name type="scientific">Bifidobacterium breve MCC 1128</name>
    <dbReference type="NCBI Taxonomy" id="1365965"/>
    <lineage>
        <taxon>Bacteria</taxon>
        <taxon>Bacillati</taxon>
        <taxon>Actinomycetota</taxon>
        <taxon>Actinomycetes</taxon>
        <taxon>Bifidobacteriales</taxon>
        <taxon>Bifidobacteriaceae</taxon>
        <taxon>Bifidobacterium</taxon>
    </lineage>
</organism>
<comment type="caution">
    <text evidence="2">The sequence shown here is derived from an EMBL/GenBank/DDBJ whole genome shotgun (WGS) entry which is preliminary data.</text>
</comment>
<protein>
    <submittedName>
        <fullName evidence="2">Uncharacterized protein</fullName>
    </submittedName>
</protein>
<reference evidence="2 3" key="1">
    <citation type="journal article" date="2015" name="Int J Genomics">
        <title>Comparative Genomics Revealed Genetic Diversity and Species/Strain-Level Differences in Carbohydrate Metabolism of Three Probiotic Bifidobacterial Species.</title>
        <authorList>
            <person name="Odamaki T."/>
            <person name="Horigome A."/>
            <person name="Sugahara H."/>
            <person name="Hashikura N."/>
            <person name="Minami J."/>
            <person name="Xiao J.Z."/>
            <person name="Abe F."/>
        </authorList>
    </citation>
    <scope>NUCLEOTIDE SEQUENCE [LARGE SCALE GENOMIC DNA]</scope>
    <source>
        <strain evidence="2 3">MCC 1128</strain>
    </source>
</reference>
<dbReference type="EMBL" id="AVQD01000003">
    <property type="protein sequence ID" value="KOA42970.1"/>
    <property type="molecule type" value="Genomic_DNA"/>
</dbReference>
<feature type="compositionally biased region" description="Basic and acidic residues" evidence="1">
    <location>
        <begin position="142"/>
        <end position="151"/>
    </location>
</feature>
<feature type="region of interest" description="Disordered" evidence="1">
    <location>
        <begin position="126"/>
        <end position="163"/>
    </location>
</feature>
<dbReference type="Proteomes" id="UP000037193">
    <property type="component" value="Unassembled WGS sequence"/>
</dbReference>
<accession>A0A0L7B636</accession>
<sequence length="290" mass="32819">MRIRSIKPDIWRSDDFTSLDDFGQLMFIGLMNYVDDNGVGKYNVVDFAADVFASHLASDAYGTLQKITEVFGSLSERGMVQIYTAKISGKDVNLVYLTNWDKHQQISHPMKPRFPRPDADSKPLPKIAENCGNLPKTSARNRGTEEQRNRGTDIPPVVPQEGDGEENIQADEIHVEADAEFKQFWEVYPNHDYEEAAIRVFRKVRHRRQDRPSLTALIAGAQMLANSGTEPQFIPQAARWLRDGGWKNKPKPPRRAELPPVTSNAMYNAGFIHDLGQQPTQDDLQIEGIE</sequence>
<dbReference type="AlphaFoldDB" id="A0A0L7B636"/>
<evidence type="ECO:0000256" key="1">
    <source>
        <dbReference type="SAM" id="MobiDB-lite"/>
    </source>
</evidence>
<evidence type="ECO:0000313" key="2">
    <source>
        <dbReference type="EMBL" id="KOA42970.1"/>
    </source>
</evidence>
<proteinExistence type="predicted"/>
<name>A0A0L7B636_BIFBR</name>